<dbReference type="Proteomes" id="UP000622687">
    <property type="component" value="Unassembled WGS sequence"/>
</dbReference>
<name>A0A934I3K8_9CLOT</name>
<feature type="domain" description="Glycosyltransferase subfamily 4-like N-terminal" evidence="2">
    <location>
        <begin position="89"/>
        <end position="210"/>
    </location>
</feature>
<dbReference type="PANTHER" id="PTHR45871:SF1">
    <property type="entry name" value="PHOSPHATIDYLINOSITOL N-ACETYLGLUCOSAMINYLTRANSFERASE SUBUNIT A"/>
    <property type="match status" value="1"/>
</dbReference>
<keyword evidence="4" id="KW-1185">Reference proteome</keyword>
<dbReference type="InterPro" id="IPR028098">
    <property type="entry name" value="Glyco_trans_4-like_N"/>
</dbReference>
<dbReference type="Pfam" id="PF00534">
    <property type="entry name" value="Glycos_transf_1"/>
    <property type="match status" value="1"/>
</dbReference>
<dbReference type="Gene3D" id="3.40.50.2000">
    <property type="entry name" value="Glycogen Phosphorylase B"/>
    <property type="match status" value="2"/>
</dbReference>
<gene>
    <name evidence="3" type="ORF">I6U51_16870</name>
</gene>
<evidence type="ECO:0000259" key="1">
    <source>
        <dbReference type="Pfam" id="PF00534"/>
    </source>
</evidence>
<dbReference type="AlphaFoldDB" id="A0A934I3K8"/>
<reference evidence="3" key="1">
    <citation type="submission" date="2020-12" db="EMBL/GenBank/DDBJ databases">
        <title>Clostridium thailandense sp. nov., a novel acetogenic bacterium isolated from peat land soil in Thailand.</title>
        <authorList>
            <person name="Chaikitkaew S."/>
            <person name="Birkeland N.K."/>
        </authorList>
    </citation>
    <scope>NUCLEOTIDE SEQUENCE</scope>
    <source>
        <strain evidence="3">DSM 17425</strain>
    </source>
</reference>
<evidence type="ECO:0000313" key="4">
    <source>
        <dbReference type="Proteomes" id="UP000622687"/>
    </source>
</evidence>
<dbReference type="PANTHER" id="PTHR45871">
    <property type="entry name" value="N-ACETYLGLUCOSAMINYL-PHOSPHATIDYLINOSITOL BIOSYNTHETIC PROTEIN"/>
    <property type="match status" value="1"/>
</dbReference>
<dbReference type="RefSeq" id="WP_211143736.1">
    <property type="nucleotide sequence ID" value="NZ_JAEEGB010000026.1"/>
</dbReference>
<sequence length="414" mass="47188">MKKILNIIAQRPDRTGSGVYLQALVKEGDEKQYRQAVIAGISDKDSKICFNTKIDVKFYQVVFDTKELPFHIVGMSDVMPYESTRYRDLSFDMFERWKNAFSKVIKRAVDEFEPDIIICHHLWLLTSLVAEMYPDKNILAFCHGTDLRQLECFKYINSEFSRGVIKYVTESCSNLKKIVTSHNSEKELVKKQYGISENNIKIAGTGFNPDVFYMYENKSHSDKIKIVYAGKLSYSKGVPSLINSIKLLEDQYSNIELYLAGSGAGIEASDIINMCKNYYGNASIHILGAITQKELAELFRQCDILVLPSFYEGLPLVLIEAMACGLKVVSTDLSGAREWMGSAINNSGIIEYVTLPRLKDIDIPFNEDLPQFEKNLSISIRKQIENELIISEKLKESINKKSWKSAFEDIEKLF</sequence>
<feature type="domain" description="Glycosyl transferase family 1" evidence="1">
    <location>
        <begin position="217"/>
        <end position="343"/>
    </location>
</feature>
<dbReference type="SUPFAM" id="SSF53756">
    <property type="entry name" value="UDP-Glycosyltransferase/glycogen phosphorylase"/>
    <property type="match status" value="1"/>
</dbReference>
<dbReference type="EMBL" id="JAEEGB010000026">
    <property type="protein sequence ID" value="MBI6874346.1"/>
    <property type="molecule type" value="Genomic_DNA"/>
</dbReference>
<dbReference type="CDD" id="cd03801">
    <property type="entry name" value="GT4_PimA-like"/>
    <property type="match status" value="1"/>
</dbReference>
<accession>A0A934I3K8</accession>
<evidence type="ECO:0000313" key="3">
    <source>
        <dbReference type="EMBL" id="MBI6874346.1"/>
    </source>
</evidence>
<organism evidence="3 4">
    <name type="scientific">Clostridium aciditolerans</name>
    <dbReference type="NCBI Taxonomy" id="339861"/>
    <lineage>
        <taxon>Bacteria</taxon>
        <taxon>Bacillati</taxon>
        <taxon>Bacillota</taxon>
        <taxon>Clostridia</taxon>
        <taxon>Eubacteriales</taxon>
        <taxon>Clostridiaceae</taxon>
        <taxon>Clostridium</taxon>
    </lineage>
</organism>
<proteinExistence type="predicted"/>
<dbReference type="GO" id="GO:0016757">
    <property type="term" value="F:glycosyltransferase activity"/>
    <property type="evidence" value="ECO:0007669"/>
    <property type="project" value="InterPro"/>
</dbReference>
<dbReference type="Pfam" id="PF13439">
    <property type="entry name" value="Glyco_transf_4"/>
    <property type="match status" value="1"/>
</dbReference>
<evidence type="ECO:0000259" key="2">
    <source>
        <dbReference type="Pfam" id="PF13439"/>
    </source>
</evidence>
<protein>
    <submittedName>
        <fullName evidence="3">Glycosyltransferase family 4 protein</fullName>
    </submittedName>
</protein>
<dbReference type="InterPro" id="IPR001296">
    <property type="entry name" value="Glyco_trans_1"/>
</dbReference>
<comment type="caution">
    <text evidence="3">The sequence shown here is derived from an EMBL/GenBank/DDBJ whole genome shotgun (WGS) entry which is preliminary data.</text>
</comment>